<evidence type="ECO:0000256" key="2">
    <source>
        <dbReference type="ARBA" id="ARBA00022801"/>
    </source>
</evidence>
<dbReference type="AlphaFoldDB" id="A0ABD4L020"/>
<comment type="caution">
    <text evidence="5">The sequence shown here is derived from an EMBL/GenBank/DDBJ whole genome shotgun (WGS) entry which is preliminary data.</text>
</comment>
<reference evidence="5 6" key="1">
    <citation type="submission" date="2020-12" db="EMBL/GenBank/DDBJ databases">
        <title>Draft genome sequence of Halomonas pacifica strain CARE-V15.</title>
        <authorList>
            <person name="Vignesh N."/>
            <person name="Thabitha A."/>
            <person name="Saravanan R."/>
            <person name="Manigandan V."/>
        </authorList>
    </citation>
    <scope>NUCLEOTIDE SEQUENCE [LARGE SCALE GENOMIC DNA]</scope>
    <source>
        <strain evidence="5 6">CARE-V15</strain>
    </source>
</reference>
<proteinExistence type="inferred from homology"/>
<dbReference type="PANTHER" id="PTHR43736">
    <property type="entry name" value="ADP-RIBOSE PYROPHOSPHATASE"/>
    <property type="match status" value="1"/>
</dbReference>
<evidence type="ECO:0000256" key="3">
    <source>
        <dbReference type="RuleBase" id="RU003476"/>
    </source>
</evidence>
<dbReference type="InterPro" id="IPR020476">
    <property type="entry name" value="Nudix_hydrolase"/>
</dbReference>
<dbReference type="PROSITE" id="PS00893">
    <property type="entry name" value="NUDIX_BOX"/>
    <property type="match status" value="1"/>
</dbReference>
<dbReference type="PRINTS" id="PR00502">
    <property type="entry name" value="NUDIXFAMILY"/>
</dbReference>
<dbReference type="InterPro" id="IPR015797">
    <property type="entry name" value="NUDIX_hydrolase-like_dom_sf"/>
</dbReference>
<dbReference type="InterPro" id="IPR020084">
    <property type="entry name" value="NUDIX_hydrolase_CS"/>
</dbReference>
<dbReference type="PANTHER" id="PTHR43736:SF1">
    <property type="entry name" value="DIHYDRONEOPTERIN TRIPHOSPHATE DIPHOSPHATASE"/>
    <property type="match status" value="1"/>
</dbReference>
<dbReference type="InterPro" id="IPR000086">
    <property type="entry name" value="NUDIX_hydrolase_dom"/>
</dbReference>
<dbReference type="GO" id="GO:0016787">
    <property type="term" value="F:hydrolase activity"/>
    <property type="evidence" value="ECO:0007669"/>
    <property type="project" value="UniProtKB-KW"/>
</dbReference>
<sequence length="147" mass="15672">MGESGVLVGVAALVIREGRCLLVRRGKAPNAGRWALPGGRLRHGESLAEGALRELREETGVEADALGVAEISEVRAASHHYVLITQACRWRRGEGVAADDASALGWFALGELDALGEALLPAVRSLVERRLAAAVEEGVWSSHQECR</sequence>
<organism evidence="5 6">
    <name type="scientific">Bisbaumannia pacifica</name>
    <dbReference type="NCBI Taxonomy" id="77098"/>
    <lineage>
        <taxon>Bacteria</taxon>
        <taxon>Pseudomonadati</taxon>
        <taxon>Pseudomonadota</taxon>
        <taxon>Gammaproteobacteria</taxon>
        <taxon>Oceanospirillales</taxon>
        <taxon>Halomonadaceae</taxon>
        <taxon>Bisbaumannia</taxon>
    </lineage>
</organism>
<accession>A0ABD4L020</accession>
<evidence type="ECO:0000256" key="1">
    <source>
        <dbReference type="ARBA" id="ARBA00001946"/>
    </source>
</evidence>
<evidence type="ECO:0000259" key="4">
    <source>
        <dbReference type="PROSITE" id="PS51462"/>
    </source>
</evidence>
<comment type="similarity">
    <text evidence="3">Belongs to the Nudix hydrolase family.</text>
</comment>
<dbReference type="Pfam" id="PF00293">
    <property type="entry name" value="NUDIX"/>
    <property type="match status" value="1"/>
</dbReference>
<name>A0ABD4L020_9GAMM</name>
<feature type="domain" description="Nudix hydrolase" evidence="4">
    <location>
        <begin position="5"/>
        <end position="132"/>
    </location>
</feature>
<dbReference type="EMBL" id="JAEDAF010000001">
    <property type="protein sequence ID" value="MBH8578811.1"/>
    <property type="molecule type" value="Genomic_DNA"/>
</dbReference>
<evidence type="ECO:0000313" key="5">
    <source>
        <dbReference type="EMBL" id="MBH8578811.1"/>
    </source>
</evidence>
<dbReference type="PROSITE" id="PS51462">
    <property type="entry name" value="NUDIX"/>
    <property type="match status" value="1"/>
</dbReference>
<evidence type="ECO:0000313" key="6">
    <source>
        <dbReference type="Proteomes" id="UP000651738"/>
    </source>
</evidence>
<dbReference type="RefSeq" id="WP_198056833.1">
    <property type="nucleotide sequence ID" value="NZ_JAEDAF010000001.1"/>
</dbReference>
<gene>
    <name evidence="5" type="ORF">I7V36_01785</name>
</gene>
<keyword evidence="2 3" id="KW-0378">Hydrolase</keyword>
<dbReference type="CDD" id="cd04673">
    <property type="entry name" value="NUDIX_ADPRase"/>
    <property type="match status" value="1"/>
</dbReference>
<dbReference type="Proteomes" id="UP000651738">
    <property type="component" value="Unassembled WGS sequence"/>
</dbReference>
<protein>
    <submittedName>
        <fullName evidence="5">NUDIX hydrolase</fullName>
    </submittedName>
</protein>
<dbReference type="SUPFAM" id="SSF55811">
    <property type="entry name" value="Nudix"/>
    <property type="match status" value="1"/>
</dbReference>
<comment type="cofactor">
    <cofactor evidence="1">
        <name>Mg(2+)</name>
        <dbReference type="ChEBI" id="CHEBI:18420"/>
    </cofactor>
</comment>
<dbReference type="Gene3D" id="3.90.79.10">
    <property type="entry name" value="Nucleoside Triphosphate Pyrophosphohydrolase"/>
    <property type="match status" value="1"/>
</dbReference>